<comment type="caution">
    <text evidence="1">The sequence shown here is derived from an EMBL/GenBank/DDBJ whole genome shotgun (WGS) entry which is preliminary data.</text>
</comment>
<dbReference type="EMBL" id="JAHKSW010000019">
    <property type="protein sequence ID" value="KAG7320388.1"/>
    <property type="molecule type" value="Genomic_DNA"/>
</dbReference>
<reference evidence="1 2" key="1">
    <citation type="submission" date="2021-06" db="EMBL/GenBank/DDBJ databases">
        <title>Chromosome-level genome assembly of the red-tail catfish (Hemibagrus wyckioides).</title>
        <authorList>
            <person name="Shao F."/>
        </authorList>
    </citation>
    <scope>NUCLEOTIDE SEQUENCE [LARGE SCALE GENOMIC DNA]</scope>
    <source>
        <strain evidence="1">EC202008001</strain>
        <tissue evidence="1">Blood</tissue>
    </source>
</reference>
<evidence type="ECO:0000313" key="2">
    <source>
        <dbReference type="Proteomes" id="UP000824219"/>
    </source>
</evidence>
<dbReference type="AlphaFoldDB" id="A0A9D3SI85"/>
<protein>
    <submittedName>
        <fullName evidence="1">Uncharacterized protein</fullName>
    </submittedName>
</protein>
<accession>A0A9D3SI85</accession>
<keyword evidence="2" id="KW-1185">Reference proteome</keyword>
<proteinExistence type="predicted"/>
<name>A0A9D3SI85_9TELE</name>
<sequence>MSSIHPLPDDQAPPIYYKGAAAIEQDPSLLGCNCQDLVLGDKDGVLFLTERRVLSLADPYLPEERQIASPSNCAQQRQKLPTPWSRATRYHTVPHAPIHAHIHLDPAGEKERGSAYVSFAGDF</sequence>
<organism evidence="1 2">
    <name type="scientific">Hemibagrus wyckioides</name>
    <dbReference type="NCBI Taxonomy" id="337641"/>
    <lineage>
        <taxon>Eukaryota</taxon>
        <taxon>Metazoa</taxon>
        <taxon>Chordata</taxon>
        <taxon>Craniata</taxon>
        <taxon>Vertebrata</taxon>
        <taxon>Euteleostomi</taxon>
        <taxon>Actinopterygii</taxon>
        <taxon>Neopterygii</taxon>
        <taxon>Teleostei</taxon>
        <taxon>Ostariophysi</taxon>
        <taxon>Siluriformes</taxon>
        <taxon>Bagridae</taxon>
        <taxon>Hemibagrus</taxon>
    </lineage>
</organism>
<evidence type="ECO:0000313" key="1">
    <source>
        <dbReference type="EMBL" id="KAG7320388.1"/>
    </source>
</evidence>
<dbReference type="Proteomes" id="UP000824219">
    <property type="component" value="Linkage Group LG19"/>
</dbReference>
<gene>
    <name evidence="1" type="ORF">KOW79_016241</name>
</gene>